<dbReference type="NCBIfam" id="TIGR02550">
    <property type="entry name" value="flagell_flgL"/>
    <property type="match status" value="1"/>
</dbReference>
<comment type="similarity">
    <text evidence="3">Belongs to the bacterial flagellin family.</text>
</comment>
<proteinExistence type="inferred from homology"/>
<organism evidence="7 8">
    <name type="scientific">Buttiauxella noackiae ATCC 51607</name>
    <dbReference type="NCBI Taxonomy" id="1354255"/>
    <lineage>
        <taxon>Bacteria</taxon>
        <taxon>Pseudomonadati</taxon>
        <taxon>Pseudomonadota</taxon>
        <taxon>Gammaproteobacteria</taxon>
        <taxon>Enterobacterales</taxon>
        <taxon>Enterobacteriaceae</taxon>
        <taxon>Buttiauxella</taxon>
    </lineage>
</organism>
<evidence type="ECO:0000259" key="6">
    <source>
        <dbReference type="Pfam" id="PF00669"/>
    </source>
</evidence>
<keyword evidence="7" id="KW-0282">Flagellum</keyword>
<evidence type="ECO:0000256" key="3">
    <source>
        <dbReference type="ARBA" id="ARBA00005709"/>
    </source>
</evidence>
<dbReference type="InterPro" id="IPR001029">
    <property type="entry name" value="Flagellin_N"/>
</dbReference>
<keyword evidence="7" id="KW-0966">Cell projection</keyword>
<evidence type="ECO:0000256" key="5">
    <source>
        <dbReference type="ARBA" id="ARBA00023143"/>
    </source>
</evidence>
<protein>
    <submittedName>
        <fullName evidence="7">FlgL family flagellar hook-associated protein</fullName>
    </submittedName>
</protein>
<dbReference type="Proteomes" id="UP000078286">
    <property type="component" value="Unassembled WGS sequence"/>
</dbReference>
<comment type="caution">
    <text evidence="7">The sequence shown here is derived from an EMBL/GenBank/DDBJ whole genome shotgun (WGS) entry which is preliminary data.</text>
</comment>
<evidence type="ECO:0000256" key="1">
    <source>
        <dbReference type="ARBA" id="ARBA00004365"/>
    </source>
</evidence>
<dbReference type="GO" id="GO:0009424">
    <property type="term" value="C:bacterial-type flagellum hook"/>
    <property type="evidence" value="ECO:0007669"/>
    <property type="project" value="InterPro"/>
</dbReference>
<dbReference type="SUPFAM" id="SSF64518">
    <property type="entry name" value="Phase 1 flagellin"/>
    <property type="match status" value="1"/>
</dbReference>
<comment type="subcellular location">
    <subcellularLocation>
        <location evidence="1">Bacterial flagellum</location>
    </subcellularLocation>
    <subcellularLocation>
        <location evidence="2">Secreted</location>
    </subcellularLocation>
</comment>
<dbReference type="InterPro" id="IPR001492">
    <property type="entry name" value="Flagellin"/>
</dbReference>
<gene>
    <name evidence="7" type="ORF">M979_2519</name>
</gene>
<feature type="domain" description="Flagellin N-terminal" evidence="6">
    <location>
        <begin position="3"/>
        <end position="141"/>
    </location>
</feature>
<dbReference type="GO" id="GO:0005576">
    <property type="term" value="C:extracellular region"/>
    <property type="evidence" value="ECO:0007669"/>
    <property type="project" value="UniProtKB-SubCell"/>
</dbReference>
<keyword evidence="7" id="KW-0969">Cilium</keyword>
<name>A0A1B7HM79_9ENTR</name>
<dbReference type="InterPro" id="IPR013384">
    <property type="entry name" value="Flagell_FlgL"/>
</dbReference>
<dbReference type="RefSeq" id="WP_074388655.1">
    <property type="nucleotide sequence ID" value="NZ_LXEO01000037.1"/>
</dbReference>
<evidence type="ECO:0000256" key="4">
    <source>
        <dbReference type="ARBA" id="ARBA00022525"/>
    </source>
</evidence>
<dbReference type="PATRIC" id="fig|1354255.3.peg.2595"/>
<dbReference type="PANTHER" id="PTHR42792">
    <property type="entry name" value="FLAGELLIN"/>
    <property type="match status" value="1"/>
</dbReference>
<dbReference type="AlphaFoldDB" id="A0A1B7HM79"/>
<reference evidence="7 8" key="1">
    <citation type="submission" date="2016-04" db="EMBL/GenBank/DDBJ databases">
        <title>ATOL: Assembling a taxonomically balanced genome-scale reconstruction of the evolutionary history of the Enterobacteriaceae.</title>
        <authorList>
            <person name="Plunkett G.III."/>
            <person name="Neeno-Eckwall E.C."/>
            <person name="Glasner J.D."/>
            <person name="Perna N.T."/>
        </authorList>
    </citation>
    <scope>NUCLEOTIDE SEQUENCE [LARGE SCALE GENOMIC DNA]</scope>
    <source>
        <strain evidence="7 8">ATCC 51607</strain>
    </source>
</reference>
<dbReference type="GO" id="GO:0005198">
    <property type="term" value="F:structural molecule activity"/>
    <property type="evidence" value="ECO:0007669"/>
    <property type="project" value="InterPro"/>
</dbReference>
<evidence type="ECO:0000313" key="8">
    <source>
        <dbReference type="Proteomes" id="UP000078286"/>
    </source>
</evidence>
<dbReference type="EMBL" id="LXEO01000037">
    <property type="protein sequence ID" value="OAT16700.1"/>
    <property type="molecule type" value="Genomic_DNA"/>
</dbReference>
<keyword evidence="4" id="KW-0964">Secreted</keyword>
<evidence type="ECO:0000313" key="7">
    <source>
        <dbReference type="EMBL" id="OAT16700.1"/>
    </source>
</evidence>
<evidence type="ECO:0000256" key="2">
    <source>
        <dbReference type="ARBA" id="ARBA00004613"/>
    </source>
</evidence>
<sequence>MRISSLYHSSAMLHQMNQNGAQLSKLMEQMATQKRVNVPSDDPVASSRLVQLNREQSAIEQYQSNITRLSGNLSIQESHVTAMSDQLLALSDKLLAASNDTHSDKDMAGFSNEIAQMLESLVSSMNAKNEDGHYIFAGTKTNAQAVVFDEKTGTYSYAGNDATRSTTVANGIEIAENTNISKAFSGSDNDLSMLNLLKSVSDKMATPGGDYRDDLKLLLGETKTASDKMAGVYTELGGKQNRLSLIDDAHSDIKISHEQVIQELSSLDAATSYVNIQLYTQAVQASNKSFMMISQLSLFNQM</sequence>
<keyword evidence="5" id="KW-0975">Bacterial flagellum</keyword>
<dbReference type="GO" id="GO:0071973">
    <property type="term" value="P:bacterial-type flagellum-dependent cell motility"/>
    <property type="evidence" value="ECO:0007669"/>
    <property type="project" value="InterPro"/>
</dbReference>
<accession>A0A1B7HM79</accession>
<keyword evidence="8" id="KW-1185">Reference proteome</keyword>
<dbReference type="Pfam" id="PF00669">
    <property type="entry name" value="Flagellin_N"/>
    <property type="match status" value="1"/>
</dbReference>
<dbReference type="PANTHER" id="PTHR42792:SF1">
    <property type="entry name" value="FLAGELLAR HOOK-ASSOCIATED PROTEIN 3"/>
    <property type="match status" value="1"/>
</dbReference>
<dbReference type="Gene3D" id="1.20.1330.10">
    <property type="entry name" value="f41 fragment of flagellin, N-terminal domain"/>
    <property type="match status" value="1"/>
</dbReference>